<dbReference type="InterPro" id="IPR036390">
    <property type="entry name" value="WH_DNA-bd_sf"/>
</dbReference>
<comment type="caution">
    <text evidence="1">The sequence shown here is derived from an EMBL/GenBank/DDBJ whole genome shotgun (WGS) entry which is preliminary data.</text>
</comment>
<sequence length="105" mass="11680">MTGTTVGVQQVTMQMRAVAAAIRDGHNWGTGITEHTGVSTQVVYPMLARMRQSGWVTWEQEPAHVAARHGRPQRTLYALTCKAVDALGFGLRVPRPRTSHETVWR</sequence>
<name>A0A327YY06_9ACTN</name>
<dbReference type="EMBL" id="QLMJ01000033">
    <property type="protein sequence ID" value="RAK25480.1"/>
    <property type="molecule type" value="Genomic_DNA"/>
</dbReference>
<gene>
    <name evidence="1" type="ORF">B0I29_13319</name>
</gene>
<organism evidence="1 2">
    <name type="scientific">Actinoplanes lutulentus</name>
    <dbReference type="NCBI Taxonomy" id="1287878"/>
    <lineage>
        <taxon>Bacteria</taxon>
        <taxon>Bacillati</taxon>
        <taxon>Actinomycetota</taxon>
        <taxon>Actinomycetes</taxon>
        <taxon>Micromonosporales</taxon>
        <taxon>Micromonosporaceae</taxon>
        <taxon>Actinoplanes</taxon>
    </lineage>
</organism>
<accession>A0A327YY06</accession>
<evidence type="ECO:0008006" key="3">
    <source>
        <dbReference type="Google" id="ProtNLM"/>
    </source>
</evidence>
<dbReference type="SUPFAM" id="SSF46785">
    <property type="entry name" value="Winged helix' DNA-binding domain"/>
    <property type="match status" value="1"/>
</dbReference>
<dbReference type="Gene3D" id="1.10.10.10">
    <property type="entry name" value="Winged helix-like DNA-binding domain superfamily/Winged helix DNA-binding domain"/>
    <property type="match status" value="1"/>
</dbReference>
<dbReference type="InterPro" id="IPR036388">
    <property type="entry name" value="WH-like_DNA-bd_sf"/>
</dbReference>
<evidence type="ECO:0000313" key="2">
    <source>
        <dbReference type="Proteomes" id="UP000249341"/>
    </source>
</evidence>
<protein>
    <recommendedName>
        <fullName evidence="3">PadR family transcriptional regulator</fullName>
    </recommendedName>
</protein>
<dbReference type="AlphaFoldDB" id="A0A327YY06"/>
<dbReference type="Proteomes" id="UP000249341">
    <property type="component" value="Unassembled WGS sequence"/>
</dbReference>
<reference evidence="1 2" key="1">
    <citation type="submission" date="2018-06" db="EMBL/GenBank/DDBJ databases">
        <title>Genomic Encyclopedia of Type Strains, Phase III (KMG-III): the genomes of soil and plant-associated and newly described type strains.</title>
        <authorList>
            <person name="Whitman W."/>
        </authorList>
    </citation>
    <scope>NUCLEOTIDE SEQUENCE [LARGE SCALE GENOMIC DNA]</scope>
    <source>
        <strain evidence="1 2">CGMCC 4.7090</strain>
    </source>
</reference>
<proteinExistence type="predicted"/>
<keyword evidence="2" id="KW-1185">Reference proteome</keyword>
<dbReference type="RefSeq" id="WP_111655127.1">
    <property type="nucleotide sequence ID" value="NZ_JACHWI010000001.1"/>
</dbReference>
<evidence type="ECO:0000313" key="1">
    <source>
        <dbReference type="EMBL" id="RAK25480.1"/>
    </source>
</evidence>
<dbReference type="OrthoDB" id="162531at2"/>